<comment type="caution">
    <text evidence="1">The sequence shown here is derived from an EMBL/GenBank/DDBJ whole genome shotgun (WGS) entry which is preliminary data.</text>
</comment>
<dbReference type="EMBL" id="JAGSOY010000003">
    <property type="protein sequence ID" value="MBU2709799.1"/>
    <property type="molecule type" value="Genomic_DNA"/>
</dbReference>
<evidence type="ECO:0000313" key="1">
    <source>
        <dbReference type="EMBL" id="MBU2709799.1"/>
    </source>
</evidence>
<sequence length="200" mass="22634">MKTPIKLADYPENPDLFWDLSSIINKNKAADFFKRVAKAFCVYSPTVKKVYSNFEVLLAGTEREGIIVLPDPYAFHDTFSHINEAAIKKTGVILYPGAAINQNGLFIGIPLGNEKRMRHLSFTTAINFLNRIYQKKIGMEFLPVLVNGDLREFAAKTPYLHLHRLDTRGLTDQSKFEKNDIGSAIKDKFSKIKPLIAKNT</sequence>
<gene>
    <name evidence="1" type="ORF">KCG35_01855</name>
</gene>
<dbReference type="RefSeq" id="WP_215817967.1">
    <property type="nucleotide sequence ID" value="NZ_JAGSOY010000003.1"/>
</dbReference>
<proteinExistence type="predicted"/>
<organism evidence="1 2">
    <name type="scientific">Zooshikella harenae</name>
    <dbReference type="NCBI Taxonomy" id="2827238"/>
    <lineage>
        <taxon>Bacteria</taxon>
        <taxon>Pseudomonadati</taxon>
        <taxon>Pseudomonadota</taxon>
        <taxon>Gammaproteobacteria</taxon>
        <taxon>Oceanospirillales</taxon>
        <taxon>Zooshikellaceae</taxon>
        <taxon>Zooshikella</taxon>
    </lineage>
</organism>
<keyword evidence="2" id="KW-1185">Reference proteome</keyword>
<dbReference type="Proteomes" id="UP000690515">
    <property type="component" value="Unassembled WGS sequence"/>
</dbReference>
<evidence type="ECO:0000313" key="2">
    <source>
        <dbReference type="Proteomes" id="UP000690515"/>
    </source>
</evidence>
<name>A0ABS5Z720_9GAMM</name>
<protein>
    <submittedName>
        <fullName evidence="1">Uncharacterized protein</fullName>
    </submittedName>
</protein>
<reference evidence="1 2" key="1">
    <citation type="submission" date="2021-04" db="EMBL/GenBank/DDBJ databases">
        <authorList>
            <person name="Pira H."/>
            <person name="Risdian C."/>
            <person name="Wink J."/>
        </authorList>
    </citation>
    <scope>NUCLEOTIDE SEQUENCE [LARGE SCALE GENOMIC DNA]</scope>
    <source>
        <strain evidence="1 2">WH53</strain>
    </source>
</reference>
<accession>A0ABS5Z720</accession>